<evidence type="ECO:0000313" key="3">
    <source>
        <dbReference type="Proteomes" id="UP001153069"/>
    </source>
</evidence>
<feature type="transmembrane region" description="Helical" evidence="1">
    <location>
        <begin position="93"/>
        <end position="114"/>
    </location>
</feature>
<dbReference type="AlphaFoldDB" id="A0A9N8DD51"/>
<sequence length="191" mass="20402">MMGLFFGVFAIVAIGVLCCLPLAIFILCLSLGYLRLELRKLTSEEIAEGGAVVLDDKSGDRFAAVVEEGDKSGDRYVSEFVIKAKRGTVLHGAIKISTAILKLQLMLLFVTGLYGSQEGFSLLRGVACITRFCVGATVLFGLALVPAILLNIAAAKLTYTMLALRVPVRIASSYWLQLSSSMLGGTSSKIC</sequence>
<protein>
    <submittedName>
        <fullName evidence="2">Uncharacterized protein</fullName>
    </submittedName>
</protein>
<feature type="transmembrane region" description="Helical" evidence="1">
    <location>
        <begin position="6"/>
        <end position="34"/>
    </location>
</feature>
<evidence type="ECO:0000313" key="2">
    <source>
        <dbReference type="EMBL" id="CAB9499605.1"/>
    </source>
</evidence>
<reference evidence="2" key="1">
    <citation type="submission" date="2020-06" db="EMBL/GenBank/DDBJ databases">
        <authorList>
            <consortium name="Plant Systems Biology data submission"/>
        </authorList>
    </citation>
    <scope>NUCLEOTIDE SEQUENCE</scope>
    <source>
        <strain evidence="2">D6</strain>
    </source>
</reference>
<dbReference type="Proteomes" id="UP001153069">
    <property type="component" value="Unassembled WGS sequence"/>
</dbReference>
<comment type="caution">
    <text evidence="2">The sequence shown here is derived from an EMBL/GenBank/DDBJ whole genome shotgun (WGS) entry which is preliminary data.</text>
</comment>
<keyword evidence="1" id="KW-0472">Membrane</keyword>
<keyword evidence="3" id="KW-1185">Reference proteome</keyword>
<dbReference type="EMBL" id="CAICTM010000064">
    <property type="protein sequence ID" value="CAB9499605.1"/>
    <property type="molecule type" value="Genomic_DNA"/>
</dbReference>
<accession>A0A9N8DD51</accession>
<gene>
    <name evidence="2" type="ORF">SEMRO_65_G036560.1</name>
</gene>
<name>A0A9N8DD51_9STRA</name>
<keyword evidence="1" id="KW-0812">Transmembrane</keyword>
<proteinExistence type="predicted"/>
<feature type="transmembrane region" description="Helical" evidence="1">
    <location>
        <begin position="134"/>
        <end position="155"/>
    </location>
</feature>
<keyword evidence="1" id="KW-1133">Transmembrane helix</keyword>
<evidence type="ECO:0000256" key="1">
    <source>
        <dbReference type="SAM" id="Phobius"/>
    </source>
</evidence>
<organism evidence="2 3">
    <name type="scientific">Seminavis robusta</name>
    <dbReference type="NCBI Taxonomy" id="568900"/>
    <lineage>
        <taxon>Eukaryota</taxon>
        <taxon>Sar</taxon>
        <taxon>Stramenopiles</taxon>
        <taxon>Ochrophyta</taxon>
        <taxon>Bacillariophyta</taxon>
        <taxon>Bacillariophyceae</taxon>
        <taxon>Bacillariophycidae</taxon>
        <taxon>Naviculales</taxon>
        <taxon>Naviculaceae</taxon>
        <taxon>Seminavis</taxon>
    </lineage>
</organism>